<dbReference type="RefSeq" id="WP_126598652.1">
    <property type="nucleotide sequence ID" value="NZ_BIFQ01000001.1"/>
</dbReference>
<evidence type="ECO:0000256" key="1">
    <source>
        <dbReference type="SAM" id="Phobius"/>
    </source>
</evidence>
<proteinExistence type="predicted"/>
<sequence length="157" mass="18591">MALEIPSKPRGLLYLGFMVPRYLYCWHLGWLFGHRMLMITHIGRKSGLWRQNVLEVVRYDPLTRECIVMAGYGVKSDWYRNIQARPAVEVQVGWQRYVPQQRMLSCEETLRLLEEYRRHHPRLLRALMRVIGYSYDGSPEGLRALSRSLRGVAFRPQ</sequence>
<organism evidence="2 3">
    <name type="scientific">Dictyobacter aurantiacus</name>
    <dbReference type="NCBI Taxonomy" id="1936993"/>
    <lineage>
        <taxon>Bacteria</taxon>
        <taxon>Bacillati</taxon>
        <taxon>Chloroflexota</taxon>
        <taxon>Ktedonobacteria</taxon>
        <taxon>Ktedonobacterales</taxon>
        <taxon>Dictyobacteraceae</taxon>
        <taxon>Dictyobacter</taxon>
    </lineage>
</organism>
<dbReference type="InterPro" id="IPR012349">
    <property type="entry name" value="Split_barrel_FMN-bd"/>
</dbReference>
<keyword evidence="1" id="KW-0472">Membrane</keyword>
<keyword evidence="1" id="KW-0812">Transmembrane</keyword>
<reference evidence="3" key="1">
    <citation type="submission" date="2018-12" db="EMBL/GenBank/DDBJ databases">
        <title>Tengunoibacter tsumagoiensis gen. nov., sp. nov., Dictyobacter kobayashii sp. nov., D. alpinus sp. nov., and D. joshuensis sp. nov. and description of Dictyobacteraceae fam. nov. within the order Ktedonobacterales isolated from Tengu-no-mugimeshi.</title>
        <authorList>
            <person name="Wang C.M."/>
            <person name="Zheng Y."/>
            <person name="Sakai Y."/>
            <person name="Toyoda A."/>
            <person name="Minakuchi Y."/>
            <person name="Abe K."/>
            <person name="Yokota A."/>
            <person name="Yabe S."/>
        </authorList>
    </citation>
    <scope>NUCLEOTIDE SEQUENCE [LARGE SCALE GENOMIC DNA]</scope>
    <source>
        <strain evidence="3">S-27</strain>
    </source>
</reference>
<dbReference type="NCBIfam" id="TIGR00026">
    <property type="entry name" value="hi_GC_TIGR00026"/>
    <property type="match status" value="1"/>
</dbReference>
<dbReference type="Pfam" id="PF04075">
    <property type="entry name" value="F420H2_quin_red"/>
    <property type="match status" value="1"/>
</dbReference>
<name>A0A401ZKS1_9CHLR</name>
<dbReference type="OrthoDB" id="163266at2"/>
<keyword evidence="3" id="KW-1185">Reference proteome</keyword>
<accession>A0A401ZKS1</accession>
<feature type="transmembrane region" description="Helical" evidence="1">
    <location>
        <begin position="12"/>
        <end position="32"/>
    </location>
</feature>
<evidence type="ECO:0000313" key="2">
    <source>
        <dbReference type="EMBL" id="GCE07414.1"/>
    </source>
</evidence>
<dbReference type="Proteomes" id="UP000287224">
    <property type="component" value="Unassembled WGS sequence"/>
</dbReference>
<dbReference type="InterPro" id="IPR004378">
    <property type="entry name" value="F420H2_quin_Rdtase"/>
</dbReference>
<gene>
    <name evidence="2" type="ORF">KDAU_47430</name>
</gene>
<dbReference type="GO" id="GO:0016491">
    <property type="term" value="F:oxidoreductase activity"/>
    <property type="evidence" value="ECO:0007669"/>
    <property type="project" value="InterPro"/>
</dbReference>
<dbReference type="EMBL" id="BIFQ01000001">
    <property type="protein sequence ID" value="GCE07414.1"/>
    <property type="molecule type" value="Genomic_DNA"/>
</dbReference>
<dbReference type="Gene3D" id="2.30.110.10">
    <property type="entry name" value="Electron Transport, Fmn-binding Protein, Chain A"/>
    <property type="match status" value="1"/>
</dbReference>
<protein>
    <submittedName>
        <fullName evidence="2">Nitroreductase</fullName>
    </submittedName>
</protein>
<evidence type="ECO:0000313" key="3">
    <source>
        <dbReference type="Proteomes" id="UP000287224"/>
    </source>
</evidence>
<keyword evidence="1" id="KW-1133">Transmembrane helix</keyword>
<dbReference type="AlphaFoldDB" id="A0A401ZKS1"/>
<comment type="caution">
    <text evidence="2">The sequence shown here is derived from an EMBL/GenBank/DDBJ whole genome shotgun (WGS) entry which is preliminary data.</text>
</comment>